<comment type="caution">
    <text evidence="2">The sequence shown here is derived from an EMBL/GenBank/DDBJ whole genome shotgun (WGS) entry which is preliminary data.</text>
</comment>
<keyword evidence="1" id="KW-0732">Signal</keyword>
<evidence type="ECO:0000313" key="2">
    <source>
        <dbReference type="EMBL" id="GGH33239.1"/>
    </source>
</evidence>
<feature type="signal peptide" evidence="1">
    <location>
        <begin position="1"/>
        <end position="24"/>
    </location>
</feature>
<reference evidence="3" key="1">
    <citation type="journal article" date="2019" name="Int. J. Syst. Evol. Microbiol.">
        <title>The Global Catalogue of Microorganisms (GCM) 10K type strain sequencing project: providing services to taxonomists for standard genome sequencing and annotation.</title>
        <authorList>
            <consortium name="The Broad Institute Genomics Platform"/>
            <consortium name="The Broad Institute Genome Sequencing Center for Infectious Disease"/>
            <person name="Wu L."/>
            <person name="Ma J."/>
        </authorList>
    </citation>
    <scope>NUCLEOTIDE SEQUENCE [LARGE SCALE GENOMIC DNA]</scope>
    <source>
        <strain evidence="3">CGMCC 1.15288</strain>
    </source>
</reference>
<organism evidence="2 3">
    <name type="scientific">Dyadobacter endophyticus</name>
    <dbReference type="NCBI Taxonomy" id="1749036"/>
    <lineage>
        <taxon>Bacteria</taxon>
        <taxon>Pseudomonadati</taxon>
        <taxon>Bacteroidota</taxon>
        <taxon>Cytophagia</taxon>
        <taxon>Cytophagales</taxon>
        <taxon>Spirosomataceae</taxon>
        <taxon>Dyadobacter</taxon>
    </lineage>
</organism>
<evidence type="ECO:0000256" key="1">
    <source>
        <dbReference type="SAM" id="SignalP"/>
    </source>
</evidence>
<protein>
    <recommendedName>
        <fullName evidence="4">DUF3659 domain-containing protein</fullName>
    </recommendedName>
</protein>
<evidence type="ECO:0008006" key="4">
    <source>
        <dbReference type="Google" id="ProtNLM"/>
    </source>
</evidence>
<sequence>MKMKNLTMIATMLLMVLTAPGTYAQNYKQPVPSIDANGKVIDAKGKHIGWVTSEGIIKNAAGKKIAHIDDQGNAVDAATGKKLGKASKNGTYLYHVQSGASDSLTVTVPMNGICEVKDQHGKTLLLVHENYKQYGACAMHCLKLKNEHKDMKMK</sequence>
<proteinExistence type="predicted"/>
<feature type="chain" id="PRO_5047520802" description="DUF3659 domain-containing protein" evidence="1">
    <location>
        <begin position="25"/>
        <end position="154"/>
    </location>
</feature>
<accession>A0ABQ1YNZ9</accession>
<evidence type="ECO:0000313" key="3">
    <source>
        <dbReference type="Proteomes" id="UP000600214"/>
    </source>
</evidence>
<name>A0ABQ1YNZ9_9BACT</name>
<dbReference type="Proteomes" id="UP000600214">
    <property type="component" value="Unassembled WGS sequence"/>
</dbReference>
<gene>
    <name evidence="2" type="ORF">GCM10007423_23360</name>
</gene>
<keyword evidence="3" id="KW-1185">Reference proteome</keyword>
<dbReference type="EMBL" id="BMIA01000001">
    <property type="protein sequence ID" value="GGH33239.1"/>
    <property type="molecule type" value="Genomic_DNA"/>
</dbReference>